<dbReference type="EMBL" id="GBRH01276852">
    <property type="protein sequence ID" value="JAD21043.1"/>
    <property type="molecule type" value="Transcribed_RNA"/>
</dbReference>
<sequence length="32" mass="3703">MESSSDKTPNNESREQPCGLKYYLMKATLSFF</sequence>
<reference evidence="1" key="1">
    <citation type="submission" date="2014-09" db="EMBL/GenBank/DDBJ databases">
        <authorList>
            <person name="Magalhaes I.L.F."/>
            <person name="Oliveira U."/>
            <person name="Santos F.R."/>
            <person name="Vidigal T.H.D.A."/>
            <person name="Brescovit A.D."/>
            <person name="Santos A.J."/>
        </authorList>
    </citation>
    <scope>NUCLEOTIDE SEQUENCE</scope>
    <source>
        <tissue evidence="1">Shoot tissue taken approximately 20 cm above the soil surface</tissue>
    </source>
</reference>
<accession>A0A0A8Y7A7</accession>
<reference evidence="1" key="2">
    <citation type="journal article" date="2015" name="Data Brief">
        <title>Shoot transcriptome of the giant reed, Arundo donax.</title>
        <authorList>
            <person name="Barrero R.A."/>
            <person name="Guerrero F.D."/>
            <person name="Moolhuijzen P."/>
            <person name="Goolsby J.A."/>
            <person name="Tidwell J."/>
            <person name="Bellgard S.E."/>
            <person name="Bellgard M.I."/>
        </authorList>
    </citation>
    <scope>NUCLEOTIDE SEQUENCE</scope>
    <source>
        <tissue evidence="1">Shoot tissue taken approximately 20 cm above the soil surface</tissue>
    </source>
</reference>
<proteinExistence type="predicted"/>
<protein>
    <submittedName>
        <fullName evidence="1">Uncharacterized protein</fullName>
    </submittedName>
</protein>
<evidence type="ECO:0000313" key="1">
    <source>
        <dbReference type="EMBL" id="JAD21043.1"/>
    </source>
</evidence>
<name>A0A0A8Y7A7_ARUDO</name>
<dbReference type="AlphaFoldDB" id="A0A0A8Y7A7"/>
<organism evidence="1">
    <name type="scientific">Arundo donax</name>
    <name type="common">Giant reed</name>
    <name type="synonym">Donax arundinaceus</name>
    <dbReference type="NCBI Taxonomy" id="35708"/>
    <lineage>
        <taxon>Eukaryota</taxon>
        <taxon>Viridiplantae</taxon>
        <taxon>Streptophyta</taxon>
        <taxon>Embryophyta</taxon>
        <taxon>Tracheophyta</taxon>
        <taxon>Spermatophyta</taxon>
        <taxon>Magnoliopsida</taxon>
        <taxon>Liliopsida</taxon>
        <taxon>Poales</taxon>
        <taxon>Poaceae</taxon>
        <taxon>PACMAD clade</taxon>
        <taxon>Arundinoideae</taxon>
        <taxon>Arundineae</taxon>
        <taxon>Arundo</taxon>
    </lineage>
</organism>